<keyword evidence="1" id="KW-0812">Transmembrane</keyword>
<keyword evidence="3" id="KW-1185">Reference proteome</keyword>
<dbReference type="EMBL" id="CP063144">
    <property type="protein sequence ID" value="QOR94313.1"/>
    <property type="molecule type" value="Genomic_DNA"/>
</dbReference>
<gene>
    <name evidence="2" type="ORF">IMZ38_06795</name>
</gene>
<dbReference type="KEGG" id="tcs:IMZ38_06795"/>
<organism evidence="2 3">
    <name type="scientific">Thermosphaera chiliense</name>
    <dbReference type="NCBI Taxonomy" id="3402707"/>
    <lineage>
        <taxon>Archaea</taxon>
        <taxon>Thermoproteota</taxon>
        <taxon>Thermoprotei</taxon>
        <taxon>Desulfurococcales</taxon>
        <taxon>Desulfurococcaceae</taxon>
        <taxon>Thermosphaera</taxon>
    </lineage>
</organism>
<keyword evidence="1" id="KW-1133">Transmembrane helix</keyword>
<reference evidence="2 3" key="1">
    <citation type="submission" date="2020-10" db="EMBL/GenBank/DDBJ databases">
        <title>Complete genome sequence of Thermosphaera aggregans strain 3507.</title>
        <authorList>
            <person name="Zayulina K.S."/>
            <person name="Elcheninov A.G."/>
            <person name="Toshchakov S.V."/>
            <person name="Kublanov I.V."/>
            <person name="Kochetkova T.V."/>
        </authorList>
    </citation>
    <scope>NUCLEOTIDE SEQUENCE [LARGE SCALE GENOMIC DNA]</scope>
    <source>
        <strain evidence="2 3">3507</strain>
    </source>
</reference>
<evidence type="ECO:0000313" key="2">
    <source>
        <dbReference type="EMBL" id="QOR94313.1"/>
    </source>
</evidence>
<dbReference type="AlphaFoldDB" id="A0A7M1US86"/>
<protein>
    <submittedName>
        <fullName evidence="2">Uncharacterized protein</fullName>
    </submittedName>
</protein>
<sequence length="80" mass="8821">MGSEDKRDESDMTFWLIPPILLFSFGFAMLAKFINNGNLADGLISLILLIFGIASLIGIGLFWIGSKIDSLKKALESKKE</sequence>
<dbReference type="Proteomes" id="UP000593766">
    <property type="component" value="Chromosome"/>
</dbReference>
<evidence type="ECO:0000313" key="3">
    <source>
        <dbReference type="Proteomes" id="UP000593766"/>
    </source>
</evidence>
<evidence type="ECO:0000256" key="1">
    <source>
        <dbReference type="SAM" id="Phobius"/>
    </source>
</evidence>
<dbReference type="GeneID" id="59455111"/>
<feature type="transmembrane region" description="Helical" evidence="1">
    <location>
        <begin position="12"/>
        <end position="31"/>
    </location>
</feature>
<accession>A0A7M1US86</accession>
<feature type="transmembrane region" description="Helical" evidence="1">
    <location>
        <begin position="43"/>
        <end position="64"/>
    </location>
</feature>
<name>A0A7M1US86_9CREN</name>
<dbReference type="RefSeq" id="WP_193436113.1">
    <property type="nucleotide sequence ID" value="NZ_CP063144.1"/>
</dbReference>
<keyword evidence="1" id="KW-0472">Membrane</keyword>
<proteinExistence type="predicted"/>